<feature type="transmembrane region" description="Helical" evidence="7">
    <location>
        <begin position="213"/>
        <end position="232"/>
    </location>
</feature>
<sequence>MSVLRGLGVAAGLCAIWQLLVWVTAAPKFILPGPLLVLDALGSNSGLLLEHAGVTLAEILLGLLFGVLLGLGSALTLIWFRRLRPWLLPVLVVSQSIPVFALAPVLMLWLGYGMASKVAMATLIIYFPVTAACYDGLRHTSSGWLELARTLGADRRSLLLQIRLPAALPALGSGLRVAASVAPIGAVVGEWVGSSTGLGYLMLHANARMQVDLMFAALLVLAVMAVGLYFLIDRLLKRLMPWQPETLFDNDNDKESLA</sequence>
<dbReference type="PROSITE" id="PS50928">
    <property type="entry name" value="ABC_TM1"/>
    <property type="match status" value="1"/>
</dbReference>
<dbReference type="PANTHER" id="PTHR30151">
    <property type="entry name" value="ALKANE SULFONATE ABC TRANSPORTER-RELATED, MEMBRANE SUBUNIT"/>
    <property type="match status" value="1"/>
</dbReference>
<dbReference type="Pfam" id="PF00528">
    <property type="entry name" value="BPD_transp_1"/>
    <property type="match status" value="1"/>
</dbReference>
<protein>
    <submittedName>
        <fullName evidence="9">ABC transporter permease</fullName>
    </submittedName>
</protein>
<dbReference type="InterPro" id="IPR000515">
    <property type="entry name" value="MetI-like"/>
</dbReference>
<keyword evidence="5 7" id="KW-1133">Transmembrane helix</keyword>
<dbReference type="Proteomes" id="UP000599578">
    <property type="component" value="Unassembled WGS sequence"/>
</dbReference>
<accession>A0A918DYU3</accession>
<gene>
    <name evidence="9" type="ORF">GCM10011348_45020</name>
</gene>
<dbReference type="Gene3D" id="1.10.3720.10">
    <property type="entry name" value="MetI-like"/>
    <property type="match status" value="1"/>
</dbReference>
<evidence type="ECO:0000313" key="10">
    <source>
        <dbReference type="Proteomes" id="UP000599578"/>
    </source>
</evidence>
<evidence type="ECO:0000256" key="1">
    <source>
        <dbReference type="ARBA" id="ARBA00004651"/>
    </source>
</evidence>
<feature type="transmembrane region" description="Helical" evidence="7">
    <location>
        <begin position="59"/>
        <end position="80"/>
    </location>
</feature>
<dbReference type="RefSeq" id="WP_188862894.1">
    <property type="nucleotide sequence ID" value="NZ_BMLT01000019.1"/>
</dbReference>
<feature type="transmembrane region" description="Helical" evidence="7">
    <location>
        <begin position="181"/>
        <end position="201"/>
    </location>
</feature>
<feature type="domain" description="ABC transmembrane type-1" evidence="8">
    <location>
        <begin position="48"/>
        <end position="232"/>
    </location>
</feature>
<proteinExistence type="inferred from homology"/>
<dbReference type="SUPFAM" id="SSF161098">
    <property type="entry name" value="MetI-like"/>
    <property type="match status" value="1"/>
</dbReference>
<dbReference type="PANTHER" id="PTHR30151:SF20">
    <property type="entry name" value="ABC TRANSPORTER PERMEASE PROTEIN HI_0355-RELATED"/>
    <property type="match status" value="1"/>
</dbReference>
<evidence type="ECO:0000256" key="6">
    <source>
        <dbReference type="ARBA" id="ARBA00023136"/>
    </source>
</evidence>
<evidence type="ECO:0000256" key="2">
    <source>
        <dbReference type="ARBA" id="ARBA00022448"/>
    </source>
</evidence>
<feature type="transmembrane region" description="Helical" evidence="7">
    <location>
        <begin position="118"/>
        <end position="137"/>
    </location>
</feature>
<comment type="similarity">
    <text evidence="7">Belongs to the binding-protein-dependent transport system permease family.</text>
</comment>
<evidence type="ECO:0000256" key="4">
    <source>
        <dbReference type="ARBA" id="ARBA00022692"/>
    </source>
</evidence>
<dbReference type="InterPro" id="IPR035906">
    <property type="entry name" value="MetI-like_sf"/>
</dbReference>
<evidence type="ECO:0000256" key="5">
    <source>
        <dbReference type="ARBA" id="ARBA00022989"/>
    </source>
</evidence>
<evidence type="ECO:0000259" key="8">
    <source>
        <dbReference type="PROSITE" id="PS50928"/>
    </source>
</evidence>
<dbReference type="AlphaFoldDB" id="A0A918DYU3"/>
<dbReference type="GO" id="GO:0005886">
    <property type="term" value="C:plasma membrane"/>
    <property type="evidence" value="ECO:0007669"/>
    <property type="project" value="UniProtKB-SubCell"/>
</dbReference>
<name>A0A918DYU3_9GAMM</name>
<feature type="transmembrane region" description="Helical" evidence="7">
    <location>
        <begin position="87"/>
        <end position="112"/>
    </location>
</feature>
<evidence type="ECO:0000256" key="7">
    <source>
        <dbReference type="RuleBase" id="RU363032"/>
    </source>
</evidence>
<comment type="caution">
    <text evidence="9">The sequence shown here is derived from an EMBL/GenBank/DDBJ whole genome shotgun (WGS) entry which is preliminary data.</text>
</comment>
<organism evidence="9 10">
    <name type="scientific">Marinobacterium nitratireducens</name>
    <dbReference type="NCBI Taxonomy" id="518897"/>
    <lineage>
        <taxon>Bacteria</taxon>
        <taxon>Pseudomonadati</taxon>
        <taxon>Pseudomonadota</taxon>
        <taxon>Gammaproteobacteria</taxon>
        <taxon>Oceanospirillales</taxon>
        <taxon>Oceanospirillaceae</taxon>
        <taxon>Marinobacterium</taxon>
    </lineage>
</organism>
<keyword evidence="4 7" id="KW-0812">Transmembrane</keyword>
<evidence type="ECO:0000256" key="3">
    <source>
        <dbReference type="ARBA" id="ARBA00022475"/>
    </source>
</evidence>
<keyword evidence="10" id="KW-1185">Reference proteome</keyword>
<evidence type="ECO:0000313" key="9">
    <source>
        <dbReference type="EMBL" id="GGO88777.1"/>
    </source>
</evidence>
<keyword evidence="3" id="KW-1003">Cell membrane</keyword>
<keyword evidence="2 7" id="KW-0813">Transport</keyword>
<comment type="subcellular location">
    <subcellularLocation>
        <location evidence="1 7">Cell membrane</location>
        <topology evidence="1 7">Multi-pass membrane protein</topology>
    </subcellularLocation>
</comment>
<dbReference type="EMBL" id="BMLT01000019">
    <property type="protein sequence ID" value="GGO88777.1"/>
    <property type="molecule type" value="Genomic_DNA"/>
</dbReference>
<dbReference type="CDD" id="cd06261">
    <property type="entry name" value="TM_PBP2"/>
    <property type="match status" value="1"/>
</dbReference>
<reference evidence="9 10" key="1">
    <citation type="journal article" date="2014" name="Int. J. Syst. Evol. Microbiol.">
        <title>Complete genome sequence of Corynebacterium casei LMG S-19264T (=DSM 44701T), isolated from a smear-ripened cheese.</title>
        <authorList>
            <consortium name="US DOE Joint Genome Institute (JGI-PGF)"/>
            <person name="Walter F."/>
            <person name="Albersmeier A."/>
            <person name="Kalinowski J."/>
            <person name="Ruckert C."/>
        </authorList>
    </citation>
    <scope>NUCLEOTIDE SEQUENCE [LARGE SCALE GENOMIC DNA]</scope>
    <source>
        <strain evidence="9 10">CGMCC 1.7286</strain>
    </source>
</reference>
<keyword evidence="6 7" id="KW-0472">Membrane</keyword>
<dbReference type="GO" id="GO:0055085">
    <property type="term" value="P:transmembrane transport"/>
    <property type="evidence" value="ECO:0007669"/>
    <property type="project" value="InterPro"/>
</dbReference>